<protein>
    <submittedName>
        <fullName evidence="2">Uncharacterized protein</fullName>
    </submittedName>
</protein>
<proteinExistence type="predicted"/>
<feature type="region of interest" description="Disordered" evidence="1">
    <location>
        <begin position="45"/>
        <end position="89"/>
    </location>
</feature>
<keyword evidence="3" id="KW-1185">Reference proteome</keyword>
<dbReference type="EMBL" id="JAEHOE010000095">
    <property type="protein sequence ID" value="KAG2487546.1"/>
    <property type="molecule type" value="Genomic_DNA"/>
</dbReference>
<reference evidence="2" key="1">
    <citation type="journal article" date="2020" name="bioRxiv">
        <title>Comparative genomics of Chlamydomonas.</title>
        <authorList>
            <person name="Craig R.J."/>
            <person name="Hasan A.R."/>
            <person name="Ness R.W."/>
            <person name="Keightley P.D."/>
        </authorList>
    </citation>
    <scope>NUCLEOTIDE SEQUENCE</scope>
    <source>
        <strain evidence="2">CCAP 11/70</strain>
    </source>
</reference>
<dbReference type="Proteomes" id="UP000612055">
    <property type="component" value="Unassembled WGS sequence"/>
</dbReference>
<feature type="region of interest" description="Disordered" evidence="1">
    <location>
        <begin position="271"/>
        <end position="293"/>
    </location>
</feature>
<name>A0A835XPA0_9CHLO</name>
<feature type="region of interest" description="Disordered" evidence="1">
    <location>
        <begin position="158"/>
        <end position="188"/>
    </location>
</feature>
<evidence type="ECO:0000256" key="1">
    <source>
        <dbReference type="SAM" id="MobiDB-lite"/>
    </source>
</evidence>
<comment type="caution">
    <text evidence="2">The sequence shown here is derived from an EMBL/GenBank/DDBJ whole genome shotgun (WGS) entry which is preliminary data.</text>
</comment>
<evidence type="ECO:0000313" key="3">
    <source>
        <dbReference type="Proteomes" id="UP000612055"/>
    </source>
</evidence>
<accession>A0A835XPA0</accession>
<organism evidence="2 3">
    <name type="scientific">Edaphochlamys debaryana</name>
    <dbReference type="NCBI Taxonomy" id="47281"/>
    <lineage>
        <taxon>Eukaryota</taxon>
        <taxon>Viridiplantae</taxon>
        <taxon>Chlorophyta</taxon>
        <taxon>core chlorophytes</taxon>
        <taxon>Chlorophyceae</taxon>
        <taxon>CS clade</taxon>
        <taxon>Chlamydomonadales</taxon>
        <taxon>Chlamydomonadales incertae sedis</taxon>
        <taxon>Edaphochlamys</taxon>
    </lineage>
</organism>
<dbReference type="AlphaFoldDB" id="A0A835XPA0"/>
<evidence type="ECO:0000313" key="2">
    <source>
        <dbReference type="EMBL" id="KAG2487546.1"/>
    </source>
</evidence>
<sequence length="480" mass="49948">MRAAAPLQRQPAPRPLRCAWSCSLRAAYVSQLLVLPAAAEPAAARGSGRGRAAVLDASPTLETPSPSGGRATRLSSSAPSVAAELREGLTRRRLMEVQSASSLEEPSDSDADEGADSILVSTRAVALRVALHDSERHQAYLSGMQQQQRLQQASLLERGRGSAAGAWGGDRDSGEGTYRQNRQKQRQQQMHTREWWSGVAAGAGTSVLAAVLLLSRVTAAPASTLDPAAFSNPLSGLLLPDPMAATAALVEESKDPAVGPTAVFAFATPTPAPAPEPWDDGDEFAPPSHGASSPVRARIVSHYQDDSPTSPSAPTAAAPTAPVQSLLASLPSLHLPLPFTPYAGPSTSSSFSSYSSTAPSSVEVMPAASEASAAVEAVPLDALTDAPASQAPDVFLLRTNMPASMRRYALQQAAVALRAHGADRQGVELALGQDMGERFGGFWDCAVADWQERPAEGGEGGVRLLSIGDGCWLLSVGMII</sequence>
<gene>
    <name evidence="2" type="ORF">HYH03_013825</name>
</gene>